<protein>
    <submittedName>
        <fullName evidence="3">Syntaxin binding protein 2</fullName>
    </submittedName>
</protein>
<feature type="region of interest" description="Disordered" evidence="2">
    <location>
        <begin position="456"/>
        <end position="477"/>
    </location>
</feature>
<dbReference type="AlphaFoldDB" id="F2UC73"/>
<feature type="compositionally biased region" description="Basic residues" evidence="2">
    <location>
        <begin position="460"/>
        <end position="472"/>
    </location>
</feature>
<dbReference type="Proteomes" id="UP000007799">
    <property type="component" value="Unassembled WGS sequence"/>
</dbReference>
<dbReference type="PIRSF" id="PIRSF005715">
    <property type="entry name" value="VPS45_Sec1"/>
    <property type="match status" value="1"/>
</dbReference>
<dbReference type="InterPro" id="IPR001619">
    <property type="entry name" value="Sec1-like"/>
</dbReference>
<dbReference type="Gene3D" id="3.40.50.1910">
    <property type="match status" value="2"/>
</dbReference>
<evidence type="ECO:0000313" key="4">
    <source>
        <dbReference type="Proteomes" id="UP000007799"/>
    </source>
</evidence>
<feature type="compositionally biased region" description="Polar residues" evidence="2">
    <location>
        <begin position="531"/>
        <end position="542"/>
    </location>
</feature>
<dbReference type="SUPFAM" id="SSF56815">
    <property type="entry name" value="Sec1/munc18-like (SM) proteins"/>
    <property type="match status" value="1"/>
</dbReference>
<dbReference type="InterPro" id="IPR043127">
    <property type="entry name" value="Sec-1-like_dom3a"/>
</dbReference>
<dbReference type="KEGG" id="sre:PTSG_06188"/>
<dbReference type="Gene3D" id="3.90.830.10">
    <property type="entry name" value="Syntaxin Binding Protein 1, Chain A, domain 2"/>
    <property type="match status" value="1"/>
</dbReference>
<dbReference type="Pfam" id="PF00995">
    <property type="entry name" value="Sec1"/>
    <property type="match status" value="2"/>
</dbReference>
<evidence type="ECO:0000256" key="1">
    <source>
        <dbReference type="ARBA" id="ARBA00009884"/>
    </source>
</evidence>
<dbReference type="Gene3D" id="3.40.50.2060">
    <property type="match status" value="1"/>
</dbReference>
<dbReference type="EMBL" id="GL832968">
    <property type="protein sequence ID" value="EGD74180.1"/>
    <property type="molecule type" value="Genomic_DNA"/>
</dbReference>
<organism evidence="4">
    <name type="scientific">Salpingoeca rosetta (strain ATCC 50818 / BSB-021)</name>
    <dbReference type="NCBI Taxonomy" id="946362"/>
    <lineage>
        <taxon>Eukaryota</taxon>
        <taxon>Choanoflagellata</taxon>
        <taxon>Craspedida</taxon>
        <taxon>Salpingoecidae</taxon>
        <taxon>Salpingoeca</taxon>
    </lineage>
</organism>
<dbReference type="InParanoid" id="F2UC73"/>
<evidence type="ECO:0000256" key="2">
    <source>
        <dbReference type="SAM" id="MobiDB-lite"/>
    </source>
</evidence>
<keyword evidence="4" id="KW-1185">Reference proteome</keyword>
<sequence>MSLSLGGPSREELEQFSLKAIVQAKIRDEVLHGIKVEEGDLWKVLVVDDTALHILSSCYRMSEVIQEGITVVEGINKSRKEIPDFHALYLCLPTEENVQRIVDDITPRPLYKAVHIFFLTPCPQPLLAKLARPRVVKHVKTLKEVNILFKPIEARVFTLDRPDGLYSCYSPHAPAFDIDGIAAQVLTLCETLKERPVVRCPRASSSSFVLILPIAAVCCGVLRCAAVCCTALDLAFGPGLEACAQLRFGAACFDLLDIKNGMYSFEFRDGAGRASRKQVRLDESDDLWVAFRHRHISEVFREVTEKFKAFSDEAKRTQGLPKGEASESTKALKDLLKALPQHREKTQMFSVHIDMSTKINKAFSSAVEECTRAEQNILCREEPDGTPVKDVINEISSVLIDRSLSIEDRLRCAMMCVLAKGGTSKRELDTLLDNANIPEPRRAAVTNLHQLGAVVTTDKKSKRTKPPKRKQRSGLYDMSRWTPMLKDVIEDLCDGTLPTSEYTAIRSPDSVVSKGRRKQHDDDDDDDDDNVQSSRGQWAQGKNTKRGQRKVTASKTGGAHTDRPRLIIVVLGSISYSEMRCVYEVADAAGWDIYIGSHGILSPSEFVEAIEQLDKPRAASEPAVVRPAQEDEEGSLTFVQGSSTAVASV</sequence>
<feature type="region of interest" description="Disordered" evidence="2">
    <location>
        <begin position="617"/>
        <end position="649"/>
    </location>
</feature>
<proteinExistence type="inferred from homology"/>
<evidence type="ECO:0000313" key="3">
    <source>
        <dbReference type="EMBL" id="EGD74180.1"/>
    </source>
</evidence>
<dbReference type="PANTHER" id="PTHR11679">
    <property type="entry name" value="VESICLE PROTEIN SORTING-ASSOCIATED"/>
    <property type="match status" value="1"/>
</dbReference>
<dbReference type="OrthoDB" id="2228at2759"/>
<dbReference type="FunCoup" id="F2UC73">
    <property type="interactions" value="1709"/>
</dbReference>
<dbReference type="GeneID" id="16073653"/>
<dbReference type="eggNOG" id="KOG1300">
    <property type="taxonomic scope" value="Eukaryota"/>
</dbReference>
<dbReference type="Gene3D" id="1.25.40.60">
    <property type="match status" value="1"/>
</dbReference>
<dbReference type="RefSeq" id="XP_004993080.1">
    <property type="nucleotide sequence ID" value="XM_004993023.1"/>
</dbReference>
<gene>
    <name evidence="3" type="ORF">PTSG_06188</name>
</gene>
<dbReference type="InterPro" id="IPR036045">
    <property type="entry name" value="Sec1-like_sf"/>
</dbReference>
<dbReference type="InterPro" id="IPR043154">
    <property type="entry name" value="Sec-1-like_dom1"/>
</dbReference>
<name>F2UC73_SALR5</name>
<comment type="similarity">
    <text evidence="1">Belongs to the STXBP/unc-18/SEC1 family.</text>
</comment>
<reference evidence="3" key="1">
    <citation type="submission" date="2009-08" db="EMBL/GenBank/DDBJ databases">
        <title>Annotation of Salpingoeca rosetta.</title>
        <authorList>
            <consortium name="The Broad Institute Genome Sequencing Platform"/>
            <person name="Russ C."/>
            <person name="Cuomo C."/>
            <person name="Burger G."/>
            <person name="Gray M.W."/>
            <person name="Holland P.W.H."/>
            <person name="King N."/>
            <person name="Lang F.B.F."/>
            <person name="Roger A.J."/>
            <person name="Ruiz-Trillo I."/>
            <person name="Young S.K."/>
            <person name="Zeng Q."/>
            <person name="Gargeya S."/>
            <person name="Alvarado L."/>
            <person name="Berlin A."/>
            <person name="Chapman S.B."/>
            <person name="Chen Z."/>
            <person name="Freedman E."/>
            <person name="Gellesch M."/>
            <person name="Goldberg J."/>
            <person name="Griggs A."/>
            <person name="Gujja S."/>
            <person name="Heilman E."/>
            <person name="Heiman D."/>
            <person name="Howarth C."/>
            <person name="Mehta T."/>
            <person name="Neiman D."/>
            <person name="Pearson M."/>
            <person name="Roberts A."/>
            <person name="Saif S."/>
            <person name="Shea T."/>
            <person name="Shenoy N."/>
            <person name="Sisk P."/>
            <person name="Stolte C."/>
            <person name="Sykes S."/>
            <person name="White J."/>
            <person name="Yandava C."/>
            <person name="Haas B."/>
            <person name="Nusbaum C."/>
            <person name="Birren B."/>
        </authorList>
    </citation>
    <scope>NUCLEOTIDE SEQUENCE [LARGE SCALE GENOMIC DNA]</scope>
    <source>
        <strain evidence="3">ATCC 50818</strain>
    </source>
</reference>
<accession>F2UC73</accession>
<dbReference type="GO" id="GO:0016192">
    <property type="term" value="P:vesicle-mediated transport"/>
    <property type="evidence" value="ECO:0007669"/>
    <property type="project" value="InterPro"/>
</dbReference>
<dbReference type="STRING" id="946362.F2UC73"/>
<feature type="region of interest" description="Disordered" evidence="2">
    <location>
        <begin position="500"/>
        <end position="559"/>
    </location>
</feature>
<feature type="compositionally biased region" description="Polar residues" evidence="2">
    <location>
        <begin position="637"/>
        <end position="649"/>
    </location>
</feature>
<dbReference type="InterPro" id="IPR027482">
    <property type="entry name" value="Sec1-like_dom2"/>
</dbReference>
<dbReference type="OMA" id="PFTRPHT"/>